<proteinExistence type="predicted"/>
<protein>
    <submittedName>
        <fullName evidence="2">Uncharacterized protein</fullName>
    </submittedName>
</protein>
<evidence type="ECO:0000313" key="3">
    <source>
        <dbReference type="Proteomes" id="UP000007753"/>
    </source>
</evidence>
<feature type="region of interest" description="Disordered" evidence="1">
    <location>
        <begin position="43"/>
        <end position="62"/>
    </location>
</feature>
<dbReference type="STRING" id="452662.SJA_C1-18240"/>
<evidence type="ECO:0000313" key="2">
    <source>
        <dbReference type="EMBL" id="BAI96658.1"/>
    </source>
</evidence>
<organism evidence="2 3">
    <name type="scientific">Sphingobium indicum (strain DSM 16413 / CCM 7287 / MTCC 6362 / UT26 / NBRC 101211 / UT26S)</name>
    <name type="common">Sphingobium japonicum</name>
    <dbReference type="NCBI Taxonomy" id="452662"/>
    <lineage>
        <taxon>Bacteria</taxon>
        <taxon>Pseudomonadati</taxon>
        <taxon>Pseudomonadota</taxon>
        <taxon>Alphaproteobacteria</taxon>
        <taxon>Sphingomonadales</taxon>
        <taxon>Sphingomonadaceae</taxon>
        <taxon>Sphingobium</taxon>
    </lineage>
</organism>
<gene>
    <name evidence="2" type="ordered locus">SJA_C1-18240</name>
</gene>
<keyword evidence="3" id="KW-1185">Reference proteome</keyword>
<reference evidence="2 3" key="1">
    <citation type="journal article" date="2010" name="J. Bacteriol.">
        <title>Complete genome sequence of the representative gamma-hexachlorocyclohexane-degrading bacterium Sphingobium japonicum UT26.</title>
        <authorList>
            <person name="Nagata Y."/>
            <person name="Ohtsubo Y."/>
            <person name="Endo R."/>
            <person name="Ichikawa N."/>
            <person name="Ankai A."/>
            <person name="Oguchi A."/>
            <person name="Fukui S."/>
            <person name="Fujita N."/>
            <person name="Tsuda M."/>
        </authorList>
    </citation>
    <scope>NUCLEOTIDE SEQUENCE [LARGE SCALE GENOMIC DNA]</scope>
    <source>
        <strain evidence="3">DSM 16413 / CCM 7287 / MTCC 6362 / UT26 / NBRC 101211 / UT26S</strain>
    </source>
</reference>
<sequence length="62" mass="6783">MTQLSPLRARLISFDAAYSVALAARAASSADHFIIRTGNPLQPYRVTTERPRDPSDVLARVA</sequence>
<dbReference type="HOGENOM" id="CLU_204676_0_0_5"/>
<accession>D4Z226</accession>
<dbReference type="Proteomes" id="UP000007753">
    <property type="component" value="Chromosome 1"/>
</dbReference>
<dbReference type="EMBL" id="AP010803">
    <property type="protein sequence ID" value="BAI96658.1"/>
    <property type="molecule type" value="Genomic_DNA"/>
</dbReference>
<dbReference type="KEGG" id="sjp:SJA_C1-18240"/>
<evidence type="ECO:0000256" key="1">
    <source>
        <dbReference type="SAM" id="MobiDB-lite"/>
    </source>
</evidence>
<dbReference type="AlphaFoldDB" id="D4Z226"/>
<name>D4Z226_SPHIU</name>